<evidence type="ECO:0000313" key="1">
    <source>
        <dbReference type="EMBL" id="QKW50303.1"/>
    </source>
</evidence>
<proteinExistence type="predicted"/>
<dbReference type="InterPro" id="IPR027304">
    <property type="entry name" value="Trigger_fact/SurA_dom_sf"/>
</dbReference>
<gene>
    <name evidence="1" type="ORF">HUT08_12960</name>
</gene>
<protein>
    <submittedName>
        <fullName evidence="1">SurA N-terminal domain-containing protein</fullName>
    </submittedName>
</protein>
<keyword evidence="2" id="KW-1185">Reference proteome</keyword>
<dbReference type="Gene3D" id="1.10.4030.10">
    <property type="entry name" value="Porin chaperone SurA, peptide-binding domain"/>
    <property type="match status" value="1"/>
</dbReference>
<dbReference type="AlphaFoldDB" id="A0A7H8N7I1"/>
<evidence type="ECO:0000313" key="2">
    <source>
        <dbReference type="Proteomes" id="UP000509303"/>
    </source>
</evidence>
<dbReference type="PANTHER" id="PTHR47245:SF2">
    <property type="entry name" value="PEPTIDYL-PROLYL CIS-TRANS ISOMERASE HP_0175-RELATED"/>
    <property type="match status" value="1"/>
</dbReference>
<dbReference type="PROSITE" id="PS51257">
    <property type="entry name" value="PROKAR_LIPOPROTEIN"/>
    <property type="match status" value="1"/>
</dbReference>
<sequence>MLRSLRSPRTARGRRPALAVSAVALLGTVPLLTGCGSDAHPGAAAVVDGDRITVSQLQSQVSDVRDAQRDSPQATELIARSGQLSRDTLIRMIHTRVVERAAKDNGVSVTPREVQQEVKRAENRPGGAKALRTVFLEQGIAPQQINATMRVELLRMKLIQELGEGPAVTAFQSTSKRLGIDVNPRYGSWDSLQGRAVPTKEPWIKVNEPEQRPA</sequence>
<dbReference type="InterPro" id="IPR050245">
    <property type="entry name" value="PrsA_foldase"/>
</dbReference>
<dbReference type="Proteomes" id="UP000509303">
    <property type="component" value="Chromosome"/>
</dbReference>
<accession>A0A7H8N7I1</accession>
<name>A0A7H8N7I1_9ACTN</name>
<dbReference type="SUPFAM" id="SSF109998">
    <property type="entry name" value="Triger factor/SurA peptide-binding domain-like"/>
    <property type="match status" value="1"/>
</dbReference>
<reference evidence="1 2" key="1">
    <citation type="submission" date="2020-06" db="EMBL/GenBank/DDBJ databases">
        <title>Genome mining for natural products.</title>
        <authorList>
            <person name="Zhang B."/>
            <person name="Shi J."/>
            <person name="Ge H."/>
        </authorList>
    </citation>
    <scope>NUCLEOTIDE SEQUENCE [LARGE SCALE GENOMIC DNA]</scope>
    <source>
        <strain evidence="1 2">NA00687</strain>
    </source>
</reference>
<organism evidence="1 2">
    <name type="scientific">Streptomyces buecherae</name>
    <dbReference type="NCBI Taxonomy" id="2763006"/>
    <lineage>
        <taxon>Bacteria</taxon>
        <taxon>Bacillati</taxon>
        <taxon>Actinomycetota</taxon>
        <taxon>Actinomycetes</taxon>
        <taxon>Kitasatosporales</taxon>
        <taxon>Streptomycetaceae</taxon>
        <taxon>Streptomyces</taxon>
    </lineage>
</organism>
<dbReference type="PANTHER" id="PTHR47245">
    <property type="entry name" value="PEPTIDYLPROLYL ISOMERASE"/>
    <property type="match status" value="1"/>
</dbReference>
<dbReference type="RefSeq" id="WP_176162038.1">
    <property type="nucleotide sequence ID" value="NZ_CP054929.1"/>
</dbReference>
<dbReference type="EMBL" id="CP054929">
    <property type="protein sequence ID" value="QKW50303.1"/>
    <property type="molecule type" value="Genomic_DNA"/>
</dbReference>
<dbReference type="Pfam" id="PF13624">
    <property type="entry name" value="SurA_N_3"/>
    <property type="match status" value="1"/>
</dbReference>